<evidence type="ECO:0000256" key="7">
    <source>
        <dbReference type="ARBA" id="ARBA00048552"/>
    </source>
</evidence>
<dbReference type="GO" id="GO:0006351">
    <property type="term" value="P:DNA-templated transcription"/>
    <property type="evidence" value="ECO:0007669"/>
    <property type="project" value="InterPro"/>
</dbReference>
<dbReference type="Pfam" id="PF04565">
    <property type="entry name" value="RNA_pol_Rpb2_3"/>
    <property type="match status" value="1"/>
</dbReference>
<dbReference type="SUPFAM" id="SSF64484">
    <property type="entry name" value="beta and beta-prime subunits of DNA dependent RNA-polymerase"/>
    <property type="match status" value="1"/>
</dbReference>
<dbReference type="OrthoDB" id="1693808at2759"/>
<comment type="similarity">
    <text evidence="1 8">Belongs to the RNA polymerase beta chain family.</text>
</comment>
<dbReference type="EC" id="2.7.7.6" evidence="2"/>
<evidence type="ECO:0000256" key="2">
    <source>
        <dbReference type="ARBA" id="ARBA00012418"/>
    </source>
</evidence>
<keyword evidence="13" id="KW-1185">Reference proteome</keyword>
<keyword evidence="3" id="KW-0240">DNA-directed RNA polymerase</keyword>
<keyword evidence="6" id="KW-0804">Transcription</keyword>
<dbReference type="Gramene" id="GBG74568">
    <property type="protein sequence ID" value="GBG74568"/>
    <property type="gene ID" value="CBR_g18979"/>
</dbReference>
<reference evidence="12 13" key="1">
    <citation type="journal article" date="2018" name="Cell">
        <title>The Chara Genome: Secondary Complexity and Implications for Plant Terrestrialization.</title>
        <authorList>
            <person name="Nishiyama T."/>
            <person name="Sakayama H."/>
            <person name="Vries J.D."/>
            <person name="Buschmann H."/>
            <person name="Saint-Marcoux D."/>
            <person name="Ullrich K.K."/>
            <person name="Haas F.B."/>
            <person name="Vanderstraeten L."/>
            <person name="Becker D."/>
            <person name="Lang D."/>
            <person name="Vosolsobe S."/>
            <person name="Rombauts S."/>
            <person name="Wilhelmsson P.K.I."/>
            <person name="Janitza P."/>
            <person name="Kern R."/>
            <person name="Heyl A."/>
            <person name="Rumpler F."/>
            <person name="Villalobos L.I.A.C."/>
            <person name="Clay J.M."/>
            <person name="Skokan R."/>
            <person name="Toyoda A."/>
            <person name="Suzuki Y."/>
            <person name="Kagoshima H."/>
            <person name="Schijlen E."/>
            <person name="Tajeshwar N."/>
            <person name="Catarino B."/>
            <person name="Hetherington A.J."/>
            <person name="Saltykova A."/>
            <person name="Bonnot C."/>
            <person name="Breuninger H."/>
            <person name="Symeonidi A."/>
            <person name="Radhakrishnan G.V."/>
            <person name="Van Nieuwerburgh F."/>
            <person name="Deforce D."/>
            <person name="Chang C."/>
            <person name="Karol K.G."/>
            <person name="Hedrich R."/>
            <person name="Ulvskov P."/>
            <person name="Glockner G."/>
            <person name="Delwiche C.F."/>
            <person name="Petrasek J."/>
            <person name="Van de Peer Y."/>
            <person name="Friml J."/>
            <person name="Beilby M."/>
            <person name="Dolan L."/>
            <person name="Kohara Y."/>
            <person name="Sugano S."/>
            <person name="Fujiyama A."/>
            <person name="Delaux P.-M."/>
            <person name="Quint M."/>
            <person name="TheiBen G."/>
            <person name="Hagemann M."/>
            <person name="Harholt J."/>
            <person name="Dunand C."/>
            <person name="Zachgo S."/>
            <person name="Langdale J."/>
            <person name="Maumus F."/>
            <person name="Straeten D.V.D."/>
            <person name="Gould S.B."/>
            <person name="Rensing S.A."/>
        </authorList>
    </citation>
    <scope>NUCLEOTIDE SEQUENCE [LARGE SCALE GENOMIC DNA]</scope>
    <source>
        <strain evidence="12 13">S276</strain>
    </source>
</reference>
<evidence type="ECO:0000256" key="6">
    <source>
        <dbReference type="ARBA" id="ARBA00023163"/>
    </source>
</evidence>
<dbReference type="Pfam" id="PF04561">
    <property type="entry name" value="RNA_pol_Rpb2_2"/>
    <property type="match status" value="1"/>
</dbReference>
<dbReference type="AlphaFoldDB" id="A0A388KX29"/>
<dbReference type="Gene3D" id="3.90.1110.10">
    <property type="entry name" value="RNA polymerase Rpb2, domain 2"/>
    <property type="match status" value="1"/>
</dbReference>
<sequence>MVKSKCSFLQSPTLLSDIPKICPCQGRGCNCDVEGCECEEGRCRSQEAGAGASTSGRYGPQSRQCFECPYDEGGYFVIRGTERVIIAQEDKATNKIFIRKMMPSSKQAAYVAEVWSNREFKHRPGTRSLLDLHGSSGIYLQMAFTPKLEFRKAGLQEKGGMKGVPPWAITVSFPGIKHPILLSILFRALGNLPTKQMKERVCYDPEDIAMHELLEPTLVEEMKAYEEEDKFMQKRKAKSHNADQNEFEEYALHYIGTRGIKQGGTREERIRFARDIIYERVFPHVEGDRTYYLGYMAYRLLLCALGRRREDDRDDYGNKRLQFSGPLLERVFRNAFKKLVGTTRKILMKHVDDEGGPMIGDGLRPTVFTMDLERPVSTGNWPNASNVKPQTGVSQALQRLSFASALSYLRRVNCAFTREGRGIKPRQLHHSHWGIICPAETPEGEPCGLVKNMSLMACVSVGVSVSEIQSAIDGMLDLEELK</sequence>
<dbReference type="InterPro" id="IPR007645">
    <property type="entry name" value="RNA_pol_Rpb2_3"/>
</dbReference>
<name>A0A388KX29_CHABU</name>
<dbReference type="GO" id="GO:0000428">
    <property type="term" value="C:DNA-directed RNA polymerase complex"/>
    <property type="evidence" value="ECO:0007669"/>
    <property type="project" value="UniProtKB-KW"/>
</dbReference>
<evidence type="ECO:0000259" key="10">
    <source>
        <dbReference type="Pfam" id="PF04563"/>
    </source>
</evidence>
<proteinExistence type="inferred from homology"/>
<evidence type="ECO:0000313" key="12">
    <source>
        <dbReference type="EMBL" id="GBG74568.1"/>
    </source>
</evidence>
<keyword evidence="4" id="KW-0808">Transferase</keyword>
<dbReference type="STRING" id="69332.A0A388KX29"/>
<dbReference type="PANTHER" id="PTHR20856">
    <property type="entry name" value="DNA-DIRECTED RNA POLYMERASE I SUBUNIT 2"/>
    <property type="match status" value="1"/>
</dbReference>
<dbReference type="OMA" id="NCAFTRE"/>
<dbReference type="Proteomes" id="UP000265515">
    <property type="component" value="Unassembled WGS sequence"/>
</dbReference>
<dbReference type="GO" id="GO:0003677">
    <property type="term" value="F:DNA binding"/>
    <property type="evidence" value="ECO:0007669"/>
    <property type="project" value="InterPro"/>
</dbReference>
<gene>
    <name evidence="12" type="ORF">CBR_g18979</name>
</gene>
<evidence type="ECO:0000256" key="4">
    <source>
        <dbReference type="ARBA" id="ARBA00022679"/>
    </source>
</evidence>
<evidence type="ECO:0000313" key="13">
    <source>
        <dbReference type="Proteomes" id="UP000265515"/>
    </source>
</evidence>
<dbReference type="InterPro" id="IPR007644">
    <property type="entry name" value="RNA_pol_bsu_protrusion"/>
</dbReference>
<evidence type="ECO:0000256" key="5">
    <source>
        <dbReference type="ARBA" id="ARBA00022695"/>
    </source>
</evidence>
<dbReference type="InterPro" id="IPR037034">
    <property type="entry name" value="RNA_pol_Rpb2_2_sf"/>
</dbReference>
<dbReference type="InterPro" id="IPR007642">
    <property type="entry name" value="RNA_pol_Rpb2_2"/>
</dbReference>
<dbReference type="Pfam" id="PF04563">
    <property type="entry name" value="RNA_pol_Rpb2_1"/>
    <property type="match status" value="1"/>
</dbReference>
<evidence type="ECO:0000256" key="3">
    <source>
        <dbReference type="ARBA" id="ARBA00022478"/>
    </source>
</evidence>
<dbReference type="GO" id="GO:0032549">
    <property type="term" value="F:ribonucleoside binding"/>
    <property type="evidence" value="ECO:0007669"/>
    <property type="project" value="InterPro"/>
</dbReference>
<evidence type="ECO:0000256" key="1">
    <source>
        <dbReference type="ARBA" id="ARBA00006835"/>
    </source>
</evidence>
<evidence type="ECO:0000259" key="9">
    <source>
        <dbReference type="Pfam" id="PF04561"/>
    </source>
</evidence>
<dbReference type="GO" id="GO:0003899">
    <property type="term" value="F:DNA-directed RNA polymerase activity"/>
    <property type="evidence" value="ECO:0007669"/>
    <property type="project" value="UniProtKB-EC"/>
</dbReference>
<feature type="domain" description="RNA polymerase beta subunit protrusion" evidence="10">
    <location>
        <begin position="66"/>
        <end position="353"/>
    </location>
</feature>
<dbReference type="Gene3D" id="3.90.1100.10">
    <property type="match status" value="1"/>
</dbReference>
<organism evidence="12 13">
    <name type="scientific">Chara braunii</name>
    <name type="common">Braun's stonewort</name>
    <dbReference type="NCBI Taxonomy" id="69332"/>
    <lineage>
        <taxon>Eukaryota</taxon>
        <taxon>Viridiplantae</taxon>
        <taxon>Streptophyta</taxon>
        <taxon>Charophyceae</taxon>
        <taxon>Charales</taxon>
        <taxon>Characeae</taxon>
        <taxon>Chara</taxon>
    </lineage>
</organism>
<evidence type="ECO:0000259" key="11">
    <source>
        <dbReference type="Pfam" id="PF04565"/>
    </source>
</evidence>
<dbReference type="InterPro" id="IPR015712">
    <property type="entry name" value="DNA-dir_RNA_pol_su2"/>
</dbReference>
<accession>A0A388KX29</accession>
<protein>
    <recommendedName>
        <fullName evidence="2">DNA-directed RNA polymerase</fullName>
        <ecNumber evidence="2">2.7.7.6</ecNumber>
    </recommendedName>
</protein>
<comment type="catalytic activity">
    <reaction evidence="7">
        <text>RNA(n) + a ribonucleoside 5'-triphosphate = RNA(n+1) + diphosphate</text>
        <dbReference type="Rhea" id="RHEA:21248"/>
        <dbReference type="Rhea" id="RHEA-COMP:14527"/>
        <dbReference type="Rhea" id="RHEA-COMP:17342"/>
        <dbReference type="ChEBI" id="CHEBI:33019"/>
        <dbReference type="ChEBI" id="CHEBI:61557"/>
        <dbReference type="ChEBI" id="CHEBI:140395"/>
        <dbReference type="EC" id="2.7.7.6"/>
    </reaction>
</comment>
<keyword evidence="5" id="KW-0548">Nucleotidyltransferase</keyword>
<comment type="caution">
    <text evidence="12">The sequence shown here is derived from an EMBL/GenBank/DDBJ whole genome shotgun (WGS) entry which is preliminary data.</text>
</comment>
<feature type="domain" description="RNA polymerase Rpb2" evidence="11">
    <location>
        <begin position="395"/>
        <end position="458"/>
    </location>
</feature>
<evidence type="ECO:0000256" key="8">
    <source>
        <dbReference type="RuleBase" id="RU000434"/>
    </source>
</evidence>
<feature type="domain" description="RNA polymerase Rpb2" evidence="9">
    <location>
        <begin position="170"/>
        <end position="321"/>
    </location>
</feature>
<feature type="non-terminal residue" evidence="12">
    <location>
        <position position="482"/>
    </location>
</feature>
<dbReference type="EMBL" id="BFEA01000205">
    <property type="protein sequence ID" value="GBG74568.1"/>
    <property type="molecule type" value="Genomic_DNA"/>
</dbReference>